<sequence length="49" mass="5406">MAGNIVQPTMATAHPPGALLLLHVFSRTPSILHPHQHALHPTSLRLIRR</sequence>
<evidence type="ECO:0000313" key="1">
    <source>
        <dbReference type="EMBL" id="CCX05375.1"/>
    </source>
</evidence>
<dbReference type="EMBL" id="HF935252">
    <property type="protein sequence ID" value="CCX05375.1"/>
    <property type="molecule type" value="Genomic_DNA"/>
</dbReference>
<accession>U4L5Q1</accession>
<organism evidence="1 2">
    <name type="scientific">Pyronema omphalodes (strain CBS 100304)</name>
    <name type="common">Pyronema confluens</name>
    <dbReference type="NCBI Taxonomy" id="1076935"/>
    <lineage>
        <taxon>Eukaryota</taxon>
        <taxon>Fungi</taxon>
        <taxon>Dikarya</taxon>
        <taxon>Ascomycota</taxon>
        <taxon>Pezizomycotina</taxon>
        <taxon>Pezizomycetes</taxon>
        <taxon>Pezizales</taxon>
        <taxon>Pyronemataceae</taxon>
        <taxon>Pyronema</taxon>
    </lineage>
</organism>
<gene>
    <name evidence="1" type="ORF">PCON_04962</name>
</gene>
<keyword evidence="2" id="KW-1185">Reference proteome</keyword>
<dbReference type="Proteomes" id="UP000018144">
    <property type="component" value="Unassembled WGS sequence"/>
</dbReference>
<evidence type="ECO:0000313" key="2">
    <source>
        <dbReference type="Proteomes" id="UP000018144"/>
    </source>
</evidence>
<reference evidence="1 2" key="1">
    <citation type="journal article" date="2013" name="PLoS Genet.">
        <title>The genome and development-dependent transcriptomes of Pyronema confluens: a window into fungal evolution.</title>
        <authorList>
            <person name="Traeger S."/>
            <person name="Altegoer F."/>
            <person name="Freitag M."/>
            <person name="Gabaldon T."/>
            <person name="Kempken F."/>
            <person name="Kumar A."/>
            <person name="Marcet-Houben M."/>
            <person name="Poggeler S."/>
            <person name="Stajich J.E."/>
            <person name="Nowrousian M."/>
        </authorList>
    </citation>
    <scope>NUCLEOTIDE SEQUENCE [LARGE SCALE GENOMIC DNA]</scope>
    <source>
        <strain evidence="2">CBS 100304</strain>
        <tissue evidence="1">Vegetative mycelium</tissue>
    </source>
</reference>
<dbReference type="AlphaFoldDB" id="U4L5Q1"/>
<name>U4L5Q1_PYROM</name>
<protein>
    <submittedName>
        <fullName evidence="1">Uncharacterized protein</fullName>
    </submittedName>
</protein>
<proteinExistence type="predicted"/>